<gene>
    <name evidence="1" type="ORF">MNBD_ALPHA06-1239</name>
</gene>
<accession>A0A3B0RJ61</accession>
<proteinExistence type="predicted"/>
<sequence>MLSLSAPTNLALQKASQANISLYARDKIGWAKRMGKPAGKNSG</sequence>
<protein>
    <submittedName>
        <fullName evidence="1">Uncharacterized protein</fullName>
    </submittedName>
</protein>
<evidence type="ECO:0000313" key="1">
    <source>
        <dbReference type="EMBL" id="VAV91842.1"/>
    </source>
</evidence>
<name>A0A3B0RJ61_9ZZZZ</name>
<reference evidence="1" key="1">
    <citation type="submission" date="2018-06" db="EMBL/GenBank/DDBJ databases">
        <authorList>
            <person name="Zhirakovskaya E."/>
        </authorList>
    </citation>
    <scope>NUCLEOTIDE SEQUENCE</scope>
</reference>
<organism evidence="1">
    <name type="scientific">hydrothermal vent metagenome</name>
    <dbReference type="NCBI Taxonomy" id="652676"/>
    <lineage>
        <taxon>unclassified sequences</taxon>
        <taxon>metagenomes</taxon>
        <taxon>ecological metagenomes</taxon>
    </lineage>
</organism>
<dbReference type="AlphaFoldDB" id="A0A3B0RJ61"/>
<dbReference type="EMBL" id="UOEE01000134">
    <property type="protein sequence ID" value="VAV91842.1"/>
    <property type="molecule type" value="Genomic_DNA"/>
</dbReference>